<dbReference type="EMBL" id="FNCG01000001">
    <property type="protein sequence ID" value="SDF76701.1"/>
    <property type="molecule type" value="Genomic_DNA"/>
</dbReference>
<keyword evidence="2" id="KW-1185">Reference proteome</keyword>
<evidence type="ECO:0000313" key="1">
    <source>
        <dbReference type="EMBL" id="SDF76701.1"/>
    </source>
</evidence>
<organism evidence="1 2">
    <name type="scientific">Mucilaginibacter gossypii</name>
    <dbReference type="NCBI Taxonomy" id="551996"/>
    <lineage>
        <taxon>Bacteria</taxon>
        <taxon>Pseudomonadati</taxon>
        <taxon>Bacteroidota</taxon>
        <taxon>Sphingobacteriia</taxon>
        <taxon>Sphingobacteriales</taxon>
        <taxon>Sphingobacteriaceae</taxon>
        <taxon>Mucilaginibacter</taxon>
    </lineage>
</organism>
<accession>A0A1G7NRV2</accession>
<reference evidence="2" key="1">
    <citation type="submission" date="2016-10" db="EMBL/GenBank/DDBJ databases">
        <authorList>
            <person name="Varghese N."/>
            <person name="Submissions S."/>
        </authorList>
    </citation>
    <scope>NUCLEOTIDE SEQUENCE [LARGE SCALE GENOMIC DNA]</scope>
    <source>
        <strain evidence="2">Gh-67</strain>
    </source>
</reference>
<dbReference type="RefSeq" id="WP_091162570.1">
    <property type="nucleotide sequence ID" value="NZ_CP071878.2"/>
</dbReference>
<dbReference type="AlphaFoldDB" id="A0A1G7NRV2"/>
<protein>
    <submittedName>
        <fullName evidence="1">Uncharacterized protein</fullName>
    </submittedName>
</protein>
<dbReference type="OrthoDB" id="886692at2"/>
<proteinExistence type="predicted"/>
<sequence>MTRNDKSPHILNAASNLLGLCFVVLTSLKFLKMSDRTYIDETVTIALVFFMLSCILSFLSIRGNIKPGGRSEAVADYLFLAGMIVLFLTAILIIFKVMV</sequence>
<gene>
    <name evidence="1" type="ORF">SAMN05192573_101329</name>
</gene>
<dbReference type="Proteomes" id="UP000199705">
    <property type="component" value="Unassembled WGS sequence"/>
</dbReference>
<evidence type="ECO:0000313" key="2">
    <source>
        <dbReference type="Proteomes" id="UP000199705"/>
    </source>
</evidence>
<name>A0A1G7NRV2_9SPHI</name>